<accession>A0A660SLB9</accession>
<comment type="caution">
    <text evidence="9">The sequence shown here is derived from an EMBL/GenBank/DDBJ whole genome shotgun (WGS) entry which is preliminary data.</text>
</comment>
<dbReference type="HAMAP" id="MF_00335">
    <property type="entry name" value="RNase_Y"/>
    <property type="match status" value="1"/>
</dbReference>
<dbReference type="EC" id="3.1.-.-" evidence="5 6"/>
<evidence type="ECO:0000259" key="8">
    <source>
        <dbReference type="PROSITE" id="PS51831"/>
    </source>
</evidence>
<name>A0A660SLB9_UNCW3</name>
<dbReference type="InterPro" id="IPR006674">
    <property type="entry name" value="HD_domain"/>
</dbReference>
<evidence type="ECO:0000256" key="6">
    <source>
        <dbReference type="NCBIfam" id="TIGR03319"/>
    </source>
</evidence>
<dbReference type="InterPro" id="IPR022711">
    <property type="entry name" value="RNase_Y_N"/>
</dbReference>
<dbReference type="Proteomes" id="UP000268469">
    <property type="component" value="Unassembled WGS sequence"/>
</dbReference>
<dbReference type="PANTHER" id="PTHR12826:SF15">
    <property type="entry name" value="RIBONUCLEASE Y"/>
    <property type="match status" value="1"/>
</dbReference>
<dbReference type="Pfam" id="PF01966">
    <property type="entry name" value="HD"/>
    <property type="match status" value="1"/>
</dbReference>
<evidence type="ECO:0000256" key="3">
    <source>
        <dbReference type="ARBA" id="ARBA00022801"/>
    </source>
</evidence>
<dbReference type="CDD" id="cd00077">
    <property type="entry name" value="HDc"/>
    <property type="match status" value="1"/>
</dbReference>
<dbReference type="NCBIfam" id="TIGR00277">
    <property type="entry name" value="HDIG"/>
    <property type="match status" value="1"/>
</dbReference>
<organism evidence="9 10">
    <name type="scientific">candidate division WOR-3 bacterium</name>
    <dbReference type="NCBI Taxonomy" id="2052148"/>
    <lineage>
        <taxon>Bacteria</taxon>
        <taxon>Bacteria division WOR-3</taxon>
    </lineage>
</organism>
<evidence type="ECO:0000256" key="5">
    <source>
        <dbReference type="HAMAP-Rule" id="MF_00335"/>
    </source>
</evidence>
<dbReference type="CDD" id="cd22431">
    <property type="entry name" value="KH-I_RNaseY"/>
    <property type="match status" value="1"/>
</dbReference>
<dbReference type="PROSITE" id="PS51831">
    <property type="entry name" value="HD"/>
    <property type="match status" value="1"/>
</dbReference>
<dbReference type="SMART" id="SM00471">
    <property type="entry name" value="HDc"/>
    <property type="match status" value="1"/>
</dbReference>
<evidence type="ECO:0000313" key="10">
    <source>
        <dbReference type="Proteomes" id="UP000268469"/>
    </source>
</evidence>
<dbReference type="SUPFAM" id="SSF54791">
    <property type="entry name" value="Eukaryotic type KH-domain (KH-domain type I)"/>
    <property type="match status" value="1"/>
</dbReference>
<keyword evidence="4 5" id="KW-0694">RNA-binding</keyword>
<comment type="function">
    <text evidence="5">Endoribonuclease that initiates mRNA decay.</text>
</comment>
<feature type="domain" description="HD" evidence="8">
    <location>
        <begin position="331"/>
        <end position="424"/>
    </location>
</feature>
<evidence type="ECO:0000256" key="4">
    <source>
        <dbReference type="ARBA" id="ARBA00022884"/>
    </source>
</evidence>
<keyword evidence="3 5" id="KW-0378">Hydrolase</keyword>
<dbReference type="EMBL" id="QNBE01000007">
    <property type="protein sequence ID" value="RKX71523.1"/>
    <property type="molecule type" value="Genomic_DNA"/>
</dbReference>
<dbReference type="Gene3D" id="1.10.3210.10">
    <property type="entry name" value="Hypothetical protein af1432"/>
    <property type="match status" value="1"/>
</dbReference>
<evidence type="ECO:0000256" key="7">
    <source>
        <dbReference type="SAM" id="Coils"/>
    </source>
</evidence>
<dbReference type="InterPro" id="IPR004088">
    <property type="entry name" value="KH_dom_type_1"/>
</dbReference>
<sequence length="515" mass="58506">MFILLPIFAVIAFFLGLLVQRILIERKIGSVRGYVARIKEEARKNWIRERNEELKRFKEELDRERDRVEKENREKLKVLKRLERKLTDKEISLDRKVKLLSEREKELIRREKDVLAKEKIVRAKTERVDQLIREENRRLEQIAKMTITEAKAALFENLKKEAKLEAAKIVKEIKEKAMQDAKRIARSIIADAIQRCSVDVVADTTVSVVPLPSDDMKGRIIGREGRNIRTFENLTGVEVIIDDTPGVVTLSSFDPMRREIARLAMEKLVSDGRIQPTKIEQVVNKVKENFDETLRSIGEEVALELGIIGIDPEILSKIGMMKFRTSYGQNLLQHSKEVAYLAGLMAGELELDTMLARRAGLLHDIGKVIGSGFEGTHAKIGAEFASKHNEPEVVVNAIASHHEEDEFASPLAVLVHAADTISSSRPGARRESVEAYIKRLENLEEIASSFDGVERSFAIQAGREVRVMVVPEKVSDFQAKELANEIARKIEQKLQYPGQIRVTVIREVRAIEVAK</sequence>
<dbReference type="GO" id="GO:0005886">
    <property type="term" value="C:plasma membrane"/>
    <property type="evidence" value="ECO:0007669"/>
    <property type="project" value="UniProtKB-UniRule"/>
</dbReference>
<keyword evidence="2 5" id="KW-0255">Endonuclease</keyword>
<dbReference type="GO" id="GO:0006402">
    <property type="term" value="P:mRNA catabolic process"/>
    <property type="evidence" value="ECO:0007669"/>
    <property type="project" value="UniProtKB-UniRule"/>
</dbReference>
<dbReference type="InterPro" id="IPR004087">
    <property type="entry name" value="KH_dom"/>
</dbReference>
<evidence type="ECO:0000256" key="2">
    <source>
        <dbReference type="ARBA" id="ARBA00022759"/>
    </source>
</evidence>
<feature type="coiled-coil region" evidence="7">
    <location>
        <begin position="47"/>
        <end position="99"/>
    </location>
</feature>
<dbReference type="GO" id="GO:0003723">
    <property type="term" value="F:RNA binding"/>
    <property type="evidence" value="ECO:0007669"/>
    <property type="project" value="UniProtKB-UniRule"/>
</dbReference>
<dbReference type="GO" id="GO:0016787">
    <property type="term" value="F:hydrolase activity"/>
    <property type="evidence" value="ECO:0007669"/>
    <property type="project" value="UniProtKB-KW"/>
</dbReference>
<dbReference type="SUPFAM" id="SSF109604">
    <property type="entry name" value="HD-domain/PDEase-like"/>
    <property type="match status" value="1"/>
</dbReference>
<gene>
    <name evidence="5 9" type="primary">rny</name>
    <name evidence="9" type="ORF">DRP53_01330</name>
</gene>
<dbReference type="PANTHER" id="PTHR12826">
    <property type="entry name" value="RIBONUCLEASE Y"/>
    <property type="match status" value="1"/>
</dbReference>
<keyword evidence="1 5" id="KW-0540">Nuclease</keyword>
<dbReference type="PROSITE" id="PS50084">
    <property type="entry name" value="KH_TYPE_1"/>
    <property type="match status" value="1"/>
</dbReference>
<dbReference type="GO" id="GO:0004521">
    <property type="term" value="F:RNA endonuclease activity"/>
    <property type="evidence" value="ECO:0007669"/>
    <property type="project" value="UniProtKB-UniRule"/>
</dbReference>
<comment type="similarity">
    <text evidence="5">Belongs to the RNase Y family.</text>
</comment>
<dbReference type="InterPro" id="IPR003607">
    <property type="entry name" value="HD/PDEase_dom"/>
</dbReference>
<dbReference type="AlphaFoldDB" id="A0A660SLB9"/>
<keyword evidence="7" id="KW-0175">Coiled coil</keyword>
<reference evidence="9 10" key="1">
    <citation type="submission" date="2018-06" db="EMBL/GenBank/DDBJ databases">
        <title>Extensive metabolic versatility and redundancy in microbially diverse, dynamic hydrothermal sediments.</title>
        <authorList>
            <person name="Dombrowski N."/>
            <person name="Teske A."/>
            <person name="Baker B.J."/>
        </authorList>
    </citation>
    <scope>NUCLEOTIDE SEQUENCE [LARGE SCALE GENOMIC DNA]</scope>
    <source>
        <strain evidence="9">B36_G15</strain>
    </source>
</reference>
<evidence type="ECO:0000313" key="9">
    <source>
        <dbReference type="EMBL" id="RKX71523.1"/>
    </source>
</evidence>
<dbReference type="Pfam" id="PF00013">
    <property type="entry name" value="KH_1"/>
    <property type="match status" value="1"/>
</dbReference>
<proteinExistence type="inferred from homology"/>
<protein>
    <recommendedName>
        <fullName evidence="5 6">Ribonuclease Y</fullName>
        <shortName evidence="5">RNase Y</shortName>
        <ecNumber evidence="5 6">3.1.-.-</ecNumber>
    </recommendedName>
</protein>
<dbReference type="SMART" id="SM00322">
    <property type="entry name" value="KH"/>
    <property type="match status" value="1"/>
</dbReference>
<dbReference type="Gene3D" id="3.30.1370.10">
    <property type="entry name" value="K Homology domain, type 1"/>
    <property type="match status" value="1"/>
</dbReference>
<dbReference type="InterPro" id="IPR017705">
    <property type="entry name" value="Ribonuclease_Y"/>
</dbReference>
<dbReference type="Pfam" id="PF12072">
    <property type="entry name" value="RNase_Y_N"/>
    <property type="match status" value="1"/>
</dbReference>
<dbReference type="InterPro" id="IPR006675">
    <property type="entry name" value="HDIG_dom"/>
</dbReference>
<dbReference type="NCBIfam" id="TIGR03319">
    <property type="entry name" value="RNase_Y"/>
    <property type="match status" value="1"/>
</dbReference>
<dbReference type="InterPro" id="IPR036612">
    <property type="entry name" value="KH_dom_type_1_sf"/>
</dbReference>
<evidence type="ECO:0000256" key="1">
    <source>
        <dbReference type="ARBA" id="ARBA00022722"/>
    </source>
</evidence>